<dbReference type="PANTHER" id="PTHR42916">
    <property type="entry name" value="2-SUCCINYL-5-ENOLPYRUVYL-6-HYDROXY-3-CYCLOHEXENE-1-CARBOXYLATE SYNTHASE"/>
    <property type="match status" value="1"/>
</dbReference>
<dbReference type="SUPFAM" id="SSF53474">
    <property type="entry name" value="alpha/beta-Hydrolases"/>
    <property type="match status" value="1"/>
</dbReference>
<dbReference type="UniPathway" id="UPA00079"/>
<dbReference type="PRINTS" id="PR00412">
    <property type="entry name" value="EPOXHYDRLASE"/>
</dbReference>
<comment type="catalytic activity">
    <reaction evidence="3">
        <text>5-enolpyruvoyl-6-hydroxy-2-succinyl-cyclohex-3-ene-1-carboxylate = (1R,6R)-6-hydroxy-2-succinyl-cyclohexa-2,4-diene-1-carboxylate + pyruvate</text>
        <dbReference type="Rhea" id="RHEA:25597"/>
        <dbReference type="ChEBI" id="CHEBI:15361"/>
        <dbReference type="ChEBI" id="CHEBI:58689"/>
        <dbReference type="ChEBI" id="CHEBI:58818"/>
        <dbReference type="EC" id="4.2.99.20"/>
    </reaction>
</comment>
<gene>
    <name evidence="3 5" type="primary">menH</name>
    <name evidence="5" type="ORF">CQU01_26410</name>
</gene>
<dbReference type="Pfam" id="PF00561">
    <property type="entry name" value="Abhydrolase_1"/>
    <property type="match status" value="1"/>
</dbReference>
<dbReference type="InterPro" id="IPR000639">
    <property type="entry name" value="Epox_hydrolase-like"/>
</dbReference>
<dbReference type="GO" id="GO:0009234">
    <property type="term" value="P:menaquinone biosynthetic process"/>
    <property type="evidence" value="ECO:0007669"/>
    <property type="project" value="UniProtKB-UniRule"/>
</dbReference>
<dbReference type="UniPathway" id="UPA01057">
    <property type="reaction ID" value="UER00900"/>
</dbReference>
<dbReference type="EC" id="4.2.99.20" evidence="3"/>
<keyword evidence="2 3" id="KW-0456">Lyase</keyword>
<dbReference type="RefSeq" id="WP_146938744.1">
    <property type="nucleotide sequence ID" value="NZ_BJXW01000042.1"/>
</dbReference>
<dbReference type="GO" id="GO:0070205">
    <property type="term" value="F:2-succinyl-6-hydroxy-2,4-cyclohexadiene-1-carboxylate synthase activity"/>
    <property type="evidence" value="ECO:0007669"/>
    <property type="project" value="UniProtKB-UniRule"/>
</dbReference>
<evidence type="ECO:0000256" key="1">
    <source>
        <dbReference type="ARBA" id="ARBA00022428"/>
    </source>
</evidence>
<comment type="pathway">
    <text evidence="3">Quinol/quinone metabolism; 1,4-dihydroxy-2-naphthoate biosynthesis; 1,4-dihydroxy-2-naphthoate from chorismate: step 3/7.</text>
</comment>
<feature type="domain" description="AB hydrolase-1" evidence="4">
    <location>
        <begin position="22"/>
        <end position="252"/>
    </location>
</feature>
<keyword evidence="1 3" id="KW-0474">Menaquinone biosynthesis</keyword>
<dbReference type="NCBIfam" id="TIGR03695">
    <property type="entry name" value="menH_SHCHC"/>
    <property type="match status" value="1"/>
</dbReference>
<protein>
    <recommendedName>
        <fullName evidence="3">Putative 2-succinyl-6-hydroxy-2,4-cyclohexadiene-1-carboxylate synthase</fullName>
        <shortName evidence="3">SHCHC synthase</shortName>
        <ecNumber evidence="3">4.2.99.20</ecNumber>
    </recommendedName>
</protein>
<sequence length="286" mass="32751">MYIHIDDASYWYELYGKGHEETIVLFHGFTSRTTTWEPFIKDFMKGFQVLVIDLPGHGKTKTPPRTMHTFAADFEQMLAILKIESCHLLGYSMGGRTALSFALLYPERVKSLVMESASPGLRTKKERKIRISADEVLIKRLLNDGLENFVNYWEDIPLFDTQKSLPKSVQSKIREERLSQHEDGLACSLKYMGTGMQPNWWEHLKSFLKPVLLLAGEKDSKFININKEMAELLPKRKFKIVENAGHAIHVEQPEKFGKIVLEFIQEIDVVENKGGAVKNDSTMGKS</sequence>
<reference evidence="5 6" key="1">
    <citation type="submission" date="2019-07" db="EMBL/GenBank/DDBJ databases">
        <title>Whole genome shotgun sequence of Cerasibacillus quisquiliarum NBRC 102429.</title>
        <authorList>
            <person name="Hosoyama A."/>
            <person name="Uohara A."/>
            <person name="Ohji S."/>
            <person name="Ichikawa N."/>
        </authorList>
    </citation>
    <scope>NUCLEOTIDE SEQUENCE [LARGE SCALE GENOMIC DNA]</scope>
    <source>
        <strain evidence="5 6">NBRC 102429</strain>
    </source>
</reference>
<comment type="pathway">
    <text evidence="3">Quinol/quinone metabolism; menaquinone biosynthesis.</text>
</comment>
<dbReference type="Gene3D" id="3.40.50.1820">
    <property type="entry name" value="alpha/beta hydrolase"/>
    <property type="match status" value="1"/>
</dbReference>
<dbReference type="InterPro" id="IPR022485">
    <property type="entry name" value="SHCHC_synthase_MenH"/>
</dbReference>
<evidence type="ECO:0000313" key="5">
    <source>
        <dbReference type="EMBL" id="GEN32403.1"/>
    </source>
</evidence>
<evidence type="ECO:0000256" key="3">
    <source>
        <dbReference type="HAMAP-Rule" id="MF_01660"/>
    </source>
</evidence>
<dbReference type="HAMAP" id="MF_01660">
    <property type="entry name" value="MenH"/>
    <property type="match status" value="1"/>
</dbReference>
<dbReference type="AlphaFoldDB" id="A0A511V3T0"/>
<keyword evidence="6" id="KW-1185">Reference proteome</keyword>
<organism evidence="5 6">
    <name type="scientific">Cerasibacillus quisquiliarum</name>
    <dbReference type="NCBI Taxonomy" id="227865"/>
    <lineage>
        <taxon>Bacteria</taxon>
        <taxon>Bacillati</taxon>
        <taxon>Bacillota</taxon>
        <taxon>Bacilli</taxon>
        <taxon>Bacillales</taxon>
        <taxon>Bacillaceae</taxon>
        <taxon>Cerasibacillus</taxon>
    </lineage>
</organism>
<dbReference type="PRINTS" id="PR00111">
    <property type="entry name" value="ABHYDROLASE"/>
</dbReference>
<comment type="similarity">
    <text evidence="3">Belongs to the AB hydrolase superfamily. MenH family.</text>
</comment>
<comment type="subunit">
    <text evidence="3">Monomer.</text>
</comment>
<dbReference type="InterPro" id="IPR000073">
    <property type="entry name" value="AB_hydrolase_1"/>
</dbReference>
<dbReference type="EMBL" id="BJXW01000042">
    <property type="protein sequence ID" value="GEN32403.1"/>
    <property type="molecule type" value="Genomic_DNA"/>
</dbReference>
<dbReference type="PANTHER" id="PTHR42916:SF1">
    <property type="entry name" value="PROTEIN PHYLLO, CHLOROPLASTIC"/>
    <property type="match status" value="1"/>
</dbReference>
<comment type="caution">
    <text evidence="5">The sequence shown here is derived from an EMBL/GenBank/DDBJ whole genome shotgun (WGS) entry which is preliminary data.</text>
</comment>
<accession>A0A511V3T0</accession>
<dbReference type="InterPro" id="IPR029058">
    <property type="entry name" value="AB_hydrolase_fold"/>
</dbReference>
<proteinExistence type="inferred from homology"/>
<name>A0A511V3T0_9BACI</name>
<evidence type="ECO:0000259" key="4">
    <source>
        <dbReference type="Pfam" id="PF00561"/>
    </source>
</evidence>
<dbReference type="OrthoDB" id="9808398at2"/>
<evidence type="ECO:0000313" key="6">
    <source>
        <dbReference type="Proteomes" id="UP000321491"/>
    </source>
</evidence>
<dbReference type="Proteomes" id="UP000321491">
    <property type="component" value="Unassembled WGS sequence"/>
</dbReference>
<comment type="function">
    <text evidence="3">Catalyzes a proton abstraction reaction that results in 2,5-elimination of pyruvate from 2-succinyl-5-enolpyruvyl-6-hydroxy-3-cyclohexene-1-carboxylate (SEPHCHC) and the formation of 2-succinyl-6-hydroxy-2,4-cyclohexadiene-1-carboxylate (SHCHC).</text>
</comment>
<evidence type="ECO:0000256" key="2">
    <source>
        <dbReference type="ARBA" id="ARBA00023239"/>
    </source>
</evidence>